<evidence type="ECO:0000256" key="1">
    <source>
        <dbReference type="ARBA" id="ARBA00004214"/>
    </source>
</evidence>
<dbReference type="OrthoDB" id="76412at2759"/>
<dbReference type="GO" id="GO:0003713">
    <property type="term" value="F:transcription coactivator activity"/>
    <property type="evidence" value="ECO:0007669"/>
    <property type="project" value="TreeGrafter"/>
</dbReference>
<comment type="subcellular location">
    <subcellularLocation>
        <location evidence="1">Midbody</location>
    </subcellularLocation>
</comment>
<dbReference type="AlphaFoldDB" id="A0A0V0RKP7"/>
<keyword evidence="7" id="KW-1185">Reference proteome</keyword>
<dbReference type="Pfam" id="PF06244">
    <property type="entry name" value="Ccdc124"/>
    <property type="match status" value="1"/>
</dbReference>
<dbReference type="Proteomes" id="UP000054630">
    <property type="component" value="Unassembled WGS sequence"/>
</dbReference>
<keyword evidence="3" id="KW-0175">Coiled coil</keyword>
<evidence type="ECO:0000313" key="7">
    <source>
        <dbReference type="Proteomes" id="UP000054630"/>
    </source>
</evidence>
<dbReference type="InterPro" id="IPR010422">
    <property type="entry name" value="Ccdc124/Oxs1"/>
</dbReference>
<evidence type="ECO:0000256" key="3">
    <source>
        <dbReference type="ARBA" id="ARBA00023054"/>
    </source>
</evidence>
<dbReference type="SUPFAM" id="SSF47095">
    <property type="entry name" value="HMG-box"/>
    <property type="match status" value="1"/>
</dbReference>
<dbReference type="PANTHER" id="PTHR21680:SF0">
    <property type="entry name" value="COILED-COIL DOMAIN-CONTAINING PROTEIN 124"/>
    <property type="match status" value="1"/>
</dbReference>
<evidence type="ECO:0000256" key="2">
    <source>
        <dbReference type="ARBA" id="ARBA00008296"/>
    </source>
</evidence>
<protein>
    <submittedName>
        <fullName evidence="6">Coiled-coil domain-containing protein</fullName>
    </submittedName>
</protein>
<reference evidence="6 7" key="1">
    <citation type="submission" date="2015-01" db="EMBL/GenBank/DDBJ databases">
        <title>Evolution of Trichinella species and genotypes.</title>
        <authorList>
            <person name="Korhonen P.K."/>
            <person name="Edoardo P."/>
            <person name="Giuseppe L.R."/>
            <person name="Gasser R.B."/>
        </authorList>
    </citation>
    <scope>NUCLEOTIDE SEQUENCE [LARGE SCALE GENOMIC DNA]</scope>
    <source>
        <strain evidence="6">ISS37</strain>
    </source>
</reference>
<dbReference type="GO" id="GO:0006366">
    <property type="term" value="P:transcription by RNA polymerase II"/>
    <property type="evidence" value="ECO:0007669"/>
    <property type="project" value="TreeGrafter"/>
</dbReference>
<dbReference type="InterPro" id="IPR054414">
    <property type="entry name" value="Ccdc124/Oxs1_C"/>
</dbReference>
<organism evidence="6 7">
    <name type="scientific">Trichinella nelsoni</name>
    <dbReference type="NCBI Taxonomy" id="6336"/>
    <lineage>
        <taxon>Eukaryota</taxon>
        <taxon>Metazoa</taxon>
        <taxon>Ecdysozoa</taxon>
        <taxon>Nematoda</taxon>
        <taxon>Enoplea</taxon>
        <taxon>Dorylaimia</taxon>
        <taxon>Trichinellida</taxon>
        <taxon>Trichinellidae</taxon>
        <taxon>Trichinella</taxon>
    </lineage>
</organism>
<accession>A0A0V0RKP7</accession>
<name>A0A0V0RKP7_9BILA</name>
<dbReference type="GO" id="GO:0030496">
    <property type="term" value="C:midbody"/>
    <property type="evidence" value="ECO:0007669"/>
    <property type="project" value="UniProtKB-SubCell"/>
</dbReference>
<feature type="region of interest" description="Disordered" evidence="4">
    <location>
        <begin position="50"/>
        <end position="71"/>
    </location>
</feature>
<evidence type="ECO:0000313" key="6">
    <source>
        <dbReference type="EMBL" id="KRX15007.1"/>
    </source>
</evidence>
<comment type="similarity">
    <text evidence="2">Belongs to the CCDC124 family.</text>
</comment>
<feature type="domain" description="Coiled-coil" evidence="5">
    <location>
        <begin position="124"/>
        <end position="205"/>
    </location>
</feature>
<comment type="caution">
    <text evidence="6">The sequence shown here is derived from an EMBL/GenBank/DDBJ whole genome shotgun (WGS) entry which is preliminary data.</text>
</comment>
<evidence type="ECO:0000259" key="5">
    <source>
        <dbReference type="Pfam" id="PF06244"/>
    </source>
</evidence>
<dbReference type="GO" id="GO:0005634">
    <property type="term" value="C:nucleus"/>
    <property type="evidence" value="ECO:0007669"/>
    <property type="project" value="TreeGrafter"/>
</dbReference>
<dbReference type="PANTHER" id="PTHR21680">
    <property type="entry name" value="COILED-COIL DOMAIN-CONTAINING PROTEIN 124"/>
    <property type="match status" value="1"/>
</dbReference>
<dbReference type="EMBL" id="JYDL01000143">
    <property type="protein sequence ID" value="KRX15007.1"/>
    <property type="molecule type" value="Genomic_DNA"/>
</dbReference>
<gene>
    <name evidence="6" type="primary">ccdc124</name>
    <name evidence="6" type="ORF">T07_7209</name>
</gene>
<dbReference type="STRING" id="6336.A0A0V0RKP7"/>
<evidence type="ECO:0000256" key="4">
    <source>
        <dbReference type="SAM" id="MobiDB-lite"/>
    </source>
</evidence>
<proteinExistence type="inferred from homology"/>
<dbReference type="InterPro" id="IPR036910">
    <property type="entry name" value="HMG_box_dom_sf"/>
</dbReference>
<sequence length="206" mass="24256">MPKKWIGENSKAVAARNRKQEAQKIKQELQQKEIEDSLWQEHNKNVLKKLERKEDRERKKQEIAQRKQENRQLLEKEMEQLKGKCTTATKVTRASIAAFQEKEKKKLPNKAENKCVTLNDLEKNVNHLTVEGEEARTVDDAIMILSDKMTKVDLHPEKRMRAAFAAFQERNLPLLKKENPTLRQSQLMQMLKKEWQKSAENPMNQN</sequence>